<proteinExistence type="predicted"/>
<comment type="caution">
    <text evidence="1">The sequence shown here is derived from an EMBL/GenBank/DDBJ whole genome shotgun (WGS) entry which is preliminary data.</text>
</comment>
<sequence>VDEDRLQVVDRIVAHQFKVKALFDKKAKPRVFQVGDIMLLWDKRHEPRGSH</sequence>
<name>A0AA38G8M8_TAXCH</name>
<feature type="non-terminal residue" evidence="1">
    <location>
        <position position="51"/>
    </location>
</feature>
<feature type="non-terminal residue" evidence="1">
    <location>
        <position position="1"/>
    </location>
</feature>
<protein>
    <submittedName>
        <fullName evidence="1">Uncharacterized protein</fullName>
    </submittedName>
</protein>
<evidence type="ECO:0000313" key="1">
    <source>
        <dbReference type="EMBL" id="KAH9317050.1"/>
    </source>
</evidence>
<keyword evidence="2" id="KW-1185">Reference proteome</keyword>
<evidence type="ECO:0000313" key="2">
    <source>
        <dbReference type="Proteomes" id="UP000824469"/>
    </source>
</evidence>
<dbReference type="AlphaFoldDB" id="A0AA38G8M8"/>
<dbReference type="OMA" id="GDIMLLW"/>
<reference evidence="1 2" key="1">
    <citation type="journal article" date="2021" name="Nat. Plants">
        <title>The Taxus genome provides insights into paclitaxel biosynthesis.</title>
        <authorList>
            <person name="Xiong X."/>
            <person name="Gou J."/>
            <person name="Liao Q."/>
            <person name="Li Y."/>
            <person name="Zhou Q."/>
            <person name="Bi G."/>
            <person name="Li C."/>
            <person name="Du R."/>
            <person name="Wang X."/>
            <person name="Sun T."/>
            <person name="Guo L."/>
            <person name="Liang H."/>
            <person name="Lu P."/>
            <person name="Wu Y."/>
            <person name="Zhang Z."/>
            <person name="Ro D.K."/>
            <person name="Shang Y."/>
            <person name="Huang S."/>
            <person name="Yan J."/>
        </authorList>
    </citation>
    <scope>NUCLEOTIDE SEQUENCE [LARGE SCALE GENOMIC DNA]</scope>
    <source>
        <strain evidence="1">Ta-2019</strain>
    </source>
</reference>
<gene>
    <name evidence="1" type="ORF">KI387_018819</name>
</gene>
<dbReference type="EMBL" id="JAHRHJ020000004">
    <property type="protein sequence ID" value="KAH9317050.1"/>
    <property type="molecule type" value="Genomic_DNA"/>
</dbReference>
<accession>A0AA38G8M8</accession>
<dbReference type="Proteomes" id="UP000824469">
    <property type="component" value="Unassembled WGS sequence"/>
</dbReference>
<organism evidence="1 2">
    <name type="scientific">Taxus chinensis</name>
    <name type="common">Chinese yew</name>
    <name type="synonym">Taxus wallichiana var. chinensis</name>
    <dbReference type="NCBI Taxonomy" id="29808"/>
    <lineage>
        <taxon>Eukaryota</taxon>
        <taxon>Viridiplantae</taxon>
        <taxon>Streptophyta</taxon>
        <taxon>Embryophyta</taxon>
        <taxon>Tracheophyta</taxon>
        <taxon>Spermatophyta</taxon>
        <taxon>Pinopsida</taxon>
        <taxon>Pinidae</taxon>
        <taxon>Conifers II</taxon>
        <taxon>Cupressales</taxon>
        <taxon>Taxaceae</taxon>
        <taxon>Taxus</taxon>
    </lineage>
</organism>